<reference evidence="2" key="1">
    <citation type="submission" date="2021-06" db="EMBL/GenBank/DDBJ databases">
        <authorList>
            <person name="Kallberg Y."/>
            <person name="Tangrot J."/>
            <person name="Rosling A."/>
        </authorList>
    </citation>
    <scope>NUCLEOTIDE SEQUENCE</scope>
    <source>
        <strain evidence="2">MT106</strain>
    </source>
</reference>
<evidence type="ECO:0000313" key="2">
    <source>
        <dbReference type="EMBL" id="CAG8686697.1"/>
    </source>
</evidence>
<organism evidence="2 3">
    <name type="scientific">Ambispora gerdemannii</name>
    <dbReference type="NCBI Taxonomy" id="144530"/>
    <lineage>
        <taxon>Eukaryota</taxon>
        <taxon>Fungi</taxon>
        <taxon>Fungi incertae sedis</taxon>
        <taxon>Mucoromycota</taxon>
        <taxon>Glomeromycotina</taxon>
        <taxon>Glomeromycetes</taxon>
        <taxon>Archaeosporales</taxon>
        <taxon>Ambisporaceae</taxon>
        <taxon>Ambispora</taxon>
    </lineage>
</organism>
<accession>A0A9N9HJF1</accession>
<evidence type="ECO:0000256" key="1">
    <source>
        <dbReference type="SAM" id="MobiDB-lite"/>
    </source>
</evidence>
<feature type="compositionally biased region" description="Polar residues" evidence="1">
    <location>
        <begin position="7"/>
        <end position="22"/>
    </location>
</feature>
<comment type="caution">
    <text evidence="2">The sequence shown here is derived from an EMBL/GenBank/DDBJ whole genome shotgun (WGS) entry which is preliminary data.</text>
</comment>
<sequence length="134" mass="15191">KEIKKVNTVSTTSRTVAAPTSQETKRVERVLNKYGLLKTRSKNGGWNITCPDCQRVVNVLGYQEGSYLAVQGTYTNPTNGSNRKSFTATSYQILEEDYLVKKQILDQTQEQLPQFEQTYQQIKATREQLASHGK</sequence>
<name>A0A9N9HJF1_9GLOM</name>
<feature type="region of interest" description="Disordered" evidence="1">
    <location>
        <begin position="1"/>
        <end position="24"/>
    </location>
</feature>
<dbReference type="Proteomes" id="UP000789831">
    <property type="component" value="Unassembled WGS sequence"/>
</dbReference>
<proteinExistence type="predicted"/>
<evidence type="ECO:0000313" key="3">
    <source>
        <dbReference type="Proteomes" id="UP000789831"/>
    </source>
</evidence>
<dbReference type="EMBL" id="CAJVPL010012491">
    <property type="protein sequence ID" value="CAG8686697.1"/>
    <property type="molecule type" value="Genomic_DNA"/>
</dbReference>
<gene>
    <name evidence="2" type="ORF">AGERDE_LOCUS12928</name>
</gene>
<feature type="non-terminal residue" evidence="2">
    <location>
        <position position="1"/>
    </location>
</feature>
<protein>
    <submittedName>
        <fullName evidence="2">4901_t:CDS:1</fullName>
    </submittedName>
</protein>
<dbReference type="AlphaFoldDB" id="A0A9N9HJF1"/>
<keyword evidence="3" id="KW-1185">Reference proteome</keyword>